<feature type="repeat" description="PPR" evidence="2">
    <location>
        <begin position="55"/>
        <end position="87"/>
    </location>
</feature>
<proteinExistence type="predicted"/>
<dbReference type="Proteomes" id="UP001289374">
    <property type="component" value="Unassembled WGS sequence"/>
</dbReference>
<dbReference type="PANTHER" id="PTHR45613">
    <property type="entry name" value="PENTATRICOPEPTIDE REPEAT-CONTAINING PROTEIN"/>
    <property type="match status" value="1"/>
</dbReference>
<name>A0AAE2BQS3_9LAMI</name>
<evidence type="ECO:0008006" key="5">
    <source>
        <dbReference type="Google" id="ProtNLM"/>
    </source>
</evidence>
<keyword evidence="4" id="KW-1185">Reference proteome</keyword>
<organism evidence="3 4">
    <name type="scientific">Sesamum angolense</name>
    <dbReference type="NCBI Taxonomy" id="2727404"/>
    <lineage>
        <taxon>Eukaryota</taxon>
        <taxon>Viridiplantae</taxon>
        <taxon>Streptophyta</taxon>
        <taxon>Embryophyta</taxon>
        <taxon>Tracheophyta</taxon>
        <taxon>Spermatophyta</taxon>
        <taxon>Magnoliopsida</taxon>
        <taxon>eudicotyledons</taxon>
        <taxon>Gunneridae</taxon>
        <taxon>Pentapetalae</taxon>
        <taxon>asterids</taxon>
        <taxon>lamiids</taxon>
        <taxon>Lamiales</taxon>
        <taxon>Pedaliaceae</taxon>
        <taxon>Sesamum</taxon>
    </lineage>
</organism>
<reference evidence="3" key="2">
    <citation type="journal article" date="2024" name="Plant">
        <title>Genomic evolution and insights into agronomic trait innovations of Sesamum species.</title>
        <authorList>
            <person name="Miao H."/>
            <person name="Wang L."/>
            <person name="Qu L."/>
            <person name="Liu H."/>
            <person name="Sun Y."/>
            <person name="Le M."/>
            <person name="Wang Q."/>
            <person name="Wei S."/>
            <person name="Zheng Y."/>
            <person name="Lin W."/>
            <person name="Duan Y."/>
            <person name="Cao H."/>
            <person name="Xiong S."/>
            <person name="Wang X."/>
            <person name="Wei L."/>
            <person name="Li C."/>
            <person name="Ma Q."/>
            <person name="Ju M."/>
            <person name="Zhao R."/>
            <person name="Li G."/>
            <person name="Mu C."/>
            <person name="Tian Q."/>
            <person name="Mei H."/>
            <person name="Zhang T."/>
            <person name="Gao T."/>
            <person name="Zhang H."/>
        </authorList>
    </citation>
    <scope>NUCLEOTIDE SEQUENCE</scope>
    <source>
        <strain evidence="3">K16</strain>
    </source>
</reference>
<accession>A0AAE2BQS3</accession>
<reference evidence="3" key="1">
    <citation type="submission" date="2020-06" db="EMBL/GenBank/DDBJ databases">
        <authorList>
            <person name="Li T."/>
            <person name="Hu X."/>
            <person name="Zhang T."/>
            <person name="Song X."/>
            <person name="Zhang H."/>
            <person name="Dai N."/>
            <person name="Sheng W."/>
            <person name="Hou X."/>
            <person name="Wei L."/>
        </authorList>
    </citation>
    <scope>NUCLEOTIDE SEQUENCE</scope>
    <source>
        <strain evidence="3">K16</strain>
        <tissue evidence="3">Leaf</tissue>
    </source>
</reference>
<dbReference type="PANTHER" id="PTHR45613:SF207">
    <property type="entry name" value="OS08G0300700 PROTEIN"/>
    <property type="match status" value="1"/>
</dbReference>
<evidence type="ECO:0000256" key="2">
    <source>
        <dbReference type="PROSITE-ProRule" id="PRU00708"/>
    </source>
</evidence>
<dbReference type="InterPro" id="IPR002885">
    <property type="entry name" value="PPR_rpt"/>
</dbReference>
<evidence type="ECO:0000313" key="4">
    <source>
        <dbReference type="Proteomes" id="UP001289374"/>
    </source>
</evidence>
<protein>
    <recommendedName>
        <fullName evidence="5">Pentatricopeptide repeat-containing protein</fullName>
    </recommendedName>
</protein>
<dbReference type="Pfam" id="PF01535">
    <property type="entry name" value="PPR"/>
    <property type="match status" value="1"/>
</dbReference>
<dbReference type="AlphaFoldDB" id="A0AAE2BQS3"/>
<keyword evidence="1" id="KW-0677">Repeat</keyword>
<evidence type="ECO:0000256" key="1">
    <source>
        <dbReference type="ARBA" id="ARBA00022737"/>
    </source>
</evidence>
<dbReference type="PROSITE" id="PS51375">
    <property type="entry name" value="PPR"/>
    <property type="match status" value="2"/>
</dbReference>
<feature type="repeat" description="PPR" evidence="2">
    <location>
        <begin position="20"/>
        <end position="54"/>
    </location>
</feature>
<dbReference type="InterPro" id="IPR011990">
    <property type="entry name" value="TPR-like_helical_dom_sf"/>
</dbReference>
<dbReference type="NCBIfam" id="TIGR00756">
    <property type="entry name" value="PPR"/>
    <property type="match status" value="2"/>
</dbReference>
<comment type="caution">
    <text evidence="3">The sequence shown here is derived from an EMBL/GenBank/DDBJ whole genome shotgun (WGS) entry which is preliminary data.</text>
</comment>
<dbReference type="Pfam" id="PF13041">
    <property type="entry name" value="PPR_2"/>
    <property type="match status" value="1"/>
</dbReference>
<dbReference type="EMBL" id="JACGWL010000010">
    <property type="protein sequence ID" value="KAK4394055.1"/>
    <property type="molecule type" value="Genomic_DNA"/>
</dbReference>
<dbReference type="Gene3D" id="1.25.40.10">
    <property type="entry name" value="Tetratricopeptide repeat domain"/>
    <property type="match status" value="1"/>
</dbReference>
<sequence>MVDDALQLLAKMIDKGISPHIVTYSSMVQVLCNFGRWKDAKDLIAETVDHKISLDVITFSILVDAFCKEGMVKEAEDVVEIMMQRSM</sequence>
<evidence type="ECO:0000313" key="3">
    <source>
        <dbReference type="EMBL" id="KAK4394055.1"/>
    </source>
</evidence>
<gene>
    <name evidence="3" type="ORF">Sango_1876300</name>
</gene>